<dbReference type="Proteomes" id="UP000182652">
    <property type="component" value="Unassembled WGS sequence"/>
</dbReference>
<feature type="region of interest" description="Disordered" evidence="1">
    <location>
        <begin position="24"/>
        <end position="44"/>
    </location>
</feature>
<accession>A0A1H4RTN8</accession>
<feature type="signal peptide" evidence="2">
    <location>
        <begin position="1"/>
        <end position="28"/>
    </location>
</feature>
<dbReference type="RefSeq" id="WP_066215265.1">
    <property type="nucleotide sequence ID" value="NZ_FNSN01000003.1"/>
</dbReference>
<protein>
    <recommendedName>
        <fullName evidence="5">PknH-like extracellular domain-containing protein</fullName>
    </recommendedName>
</protein>
<proteinExistence type="predicted"/>
<evidence type="ECO:0008006" key="5">
    <source>
        <dbReference type="Google" id="ProtNLM"/>
    </source>
</evidence>
<name>A0A1H4RTN8_9MICC</name>
<reference evidence="3 4" key="1">
    <citation type="submission" date="2016-10" db="EMBL/GenBank/DDBJ databases">
        <authorList>
            <person name="de Groot N.N."/>
        </authorList>
    </citation>
    <scope>NUCLEOTIDE SEQUENCE [LARGE SCALE GENOMIC DNA]</scope>
    <source>
        <strain evidence="3 4">DSM 10495</strain>
    </source>
</reference>
<evidence type="ECO:0000313" key="4">
    <source>
        <dbReference type="Proteomes" id="UP000182652"/>
    </source>
</evidence>
<organism evidence="3 4">
    <name type="scientific">Arthrobacter woluwensis</name>
    <dbReference type="NCBI Taxonomy" id="156980"/>
    <lineage>
        <taxon>Bacteria</taxon>
        <taxon>Bacillati</taxon>
        <taxon>Actinomycetota</taxon>
        <taxon>Actinomycetes</taxon>
        <taxon>Micrococcales</taxon>
        <taxon>Micrococcaceae</taxon>
        <taxon>Arthrobacter</taxon>
    </lineage>
</organism>
<feature type="chain" id="PRO_5010307391" description="PknH-like extracellular domain-containing protein" evidence="2">
    <location>
        <begin position="29"/>
        <end position="243"/>
    </location>
</feature>
<dbReference type="EMBL" id="FNSN01000003">
    <property type="protein sequence ID" value="SEC34981.1"/>
    <property type="molecule type" value="Genomic_DNA"/>
</dbReference>
<dbReference type="Gene3D" id="3.40.1000.70">
    <property type="entry name" value="PknH-like extracellular domain"/>
    <property type="match status" value="1"/>
</dbReference>
<dbReference type="PROSITE" id="PS51257">
    <property type="entry name" value="PROKAR_LIPOPROTEIN"/>
    <property type="match status" value="1"/>
</dbReference>
<evidence type="ECO:0000256" key="1">
    <source>
        <dbReference type="SAM" id="MobiDB-lite"/>
    </source>
</evidence>
<gene>
    <name evidence="3" type="ORF">SAMN04489745_2644</name>
</gene>
<keyword evidence="2" id="KW-0732">Signal</keyword>
<sequence>MKNARRALLALSAASLLAVTACSGPAQQQPGGTSGGGGQSAAPVAAKKYSEAELEAVLKASKGADGKELKVLPSADLKKSLEASKELLAKTKITPAECGGADVTAGLQMLDGATTAVGTSTGADGIPSQAVSLISGVDASALEGALSKSKDRLEKCKTMTVEIAGQKAEATTETLQISAKTPGATAFETTTGLPGGASKMKQVSVMAVKNGVAITSVSLAGGAGTADVEKAVATLDAVADQIK</sequence>
<evidence type="ECO:0000256" key="2">
    <source>
        <dbReference type="SAM" id="SignalP"/>
    </source>
</evidence>
<dbReference type="AlphaFoldDB" id="A0A1H4RTN8"/>
<evidence type="ECO:0000313" key="3">
    <source>
        <dbReference type="EMBL" id="SEC34981.1"/>
    </source>
</evidence>
<keyword evidence="4" id="KW-1185">Reference proteome</keyword>
<dbReference type="InterPro" id="IPR038232">
    <property type="entry name" value="PknH-like_Extracell_sf"/>
</dbReference>